<organism evidence="1 2">
    <name type="scientific">Candidatus Desulfosporosinus infrequens</name>
    <dbReference type="NCBI Taxonomy" id="2043169"/>
    <lineage>
        <taxon>Bacteria</taxon>
        <taxon>Bacillati</taxon>
        <taxon>Bacillota</taxon>
        <taxon>Clostridia</taxon>
        <taxon>Eubacteriales</taxon>
        <taxon>Desulfitobacteriaceae</taxon>
        <taxon>Desulfosporosinus</taxon>
    </lineage>
</organism>
<sequence length="68" mass="7849">MTWTKDPNRAGITDVTESLNYGSIEYFTKAIYMDRYNGDQIFADLTTKIRSGVKLNELDQMHLAFLLL</sequence>
<name>A0A2U3LPS0_9FIRM</name>
<evidence type="ECO:0000313" key="2">
    <source>
        <dbReference type="Proteomes" id="UP000238916"/>
    </source>
</evidence>
<protein>
    <submittedName>
        <fullName evidence="1">Uncharacterized protein</fullName>
    </submittedName>
</protein>
<dbReference type="AlphaFoldDB" id="A0A2U3LPS0"/>
<accession>A0A2U3LPS0</accession>
<proteinExistence type="predicted"/>
<gene>
    <name evidence="1" type="ORF">SBF1_7180002</name>
</gene>
<dbReference type="EMBL" id="OMOF01000688">
    <property type="protein sequence ID" value="SPF53925.1"/>
    <property type="molecule type" value="Genomic_DNA"/>
</dbReference>
<evidence type="ECO:0000313" key="1">
    <source>
        <dbReference type="EMBL" id="SPF53925.1"/>
    </source>
</evidence>
<dbReference type="Proteomes" id="UP000238916">
    <property type="component" value="Unassembled WGS sequence"/>
</dbReference>
<reference evidence="2" key="1">
    <citation type="submission" date="2018-02" db="EMBL/GenBank/DDBJ databases">
        <authorList>
            <person name="Hausmann B."/>
        </authorList>
    </citation>
    <scope>NUCLEOTIDE SEQUENCE [LARGE SCALE GENOMIC DNA]</scope>
    <source>
        <strain evidence="2">Peat soil MAG SbF1</strain>
    </source>
</reference>